<accession>A0ABR2P9Z4</accession>
<dbReference type="EMBL" id="JBBPBN010000071">
    <property type="protein sequence ID" value="KAK8985081.1"/>
    <property type="molecule type" value="Genomic_DNA"/>
</dbReference>
<keyword evidence="1" id="KW-0472">Membrane</keyword>
<feature type="transmembrane region" description="Helical" evidence="1">
    <location>
        <begin position="158"/>
        <end position="180"/>
    </location>
</feature>
<dbReference type="Gene3D" id="3.10.20.90">
    <property type="entry name" value="Phosphatidylinositol 3-kinase Catalytic Subunit, Chain A, domain 1"/>
    <property type="match status" value="1"/>
</dbReference>
<dbReference type="SMART" id="SM00666">
    <property type="entry name" value="PB1"/>
    <property type="match status" value="1"/>
</dbReference>
<dbReference type="InterPro" id="IPR053793">
    <property type="entry name" value="PB1-like"/>
</dbReference>
<name>A0ABR2P9Z4_9ROSI</name>
<protein>
    <recommendedName>
        <fullName evidence="2">PB1 domain-containing protein</fullName>
    </recommendedName>
</protein>
<evidence type="ECO:0000313" key="4">
    <source>
        <dbReference type="Proteomes" id="UP001396334"/>
    </source>
</evidence>
<feature type="domain" description="PB1" evidence="2">
    <location>
        <begin position="51"/>
        <end position="137"/>
    </location>
</feature>
<comment type="caution">
    <text evidence="3">The sequence shown here is derived from an EMBL/GenBank/DDBJ whole genome shotgun (WGS) entry which is preliminary data.</text>
</comment>
<dbReference type="Pfam" id="PF00564">
    <property type="entry name" value="PB1"/>
    <property type="match status" value="1"/>
</dbReference>
<gene>
    <name evidence="3" type="ORF">V6N11_076773</name>
</gene>
<dbReference type="SUPFAM" id="SSF54277">
    <property type="entry name" value="CAD &amp; PB1 domains"/>
    <property type="match status" value="1"/>
</dbReference>
<evidence type="ECO:0000313" key="3">
    <source>
        <dbReference type="EMBL" id="KAK8985081.1"/>
    </source>
</evidence>
<keyword evidence="4" id="KW-1185">Reference proteome</keyword>
<organism evidence="3 4">
    <name type="scientific">Hibiscus sabdariffa</name>
    <name type="common">roselle</name>
    <dbReference type="NCBI Taxonomy" id="183260"/>
    <lineage>
        <taxon>Eukaryota</taxon>
        <taxon>Viridiplantae</taxon>
        <taxon>Streptophyta</taxon>
        <taxon>Embryophyta</taxon>
        <taxon>Tracheophyta</taxon>
        <taxon>Spermatophyta</taxon>
        <taxon>Magnoliopsida</taxon>
        <taxon>eudicotyledons</taxon>
        <taxon>Gunneridae</taxon>
        <taxon>Pentapetalae</taxon>
        <taxon>rosids</taxon>
        <taxon>malvids</taxon>
        <taxon>Malvales</taxon>
        <taxon>Malvaceae</taxon>
        <taxon>Malvoideae</taxon>
        <taxon>Hibiscus</taxon>
    </lineage>
</organism>
<evidence type="ECO:0000259" key="2">
    <source>
        <dbReference type="PROSITE" id="PS51745"/>
    </source>
</evidence>
<dbReference type="PROSITE" id="PS51745">
    <property type="entry name" value="PB1"/>
    <property type="match status" value="1"/>
</dbReference>
<dbReference type="Proteomes" id="UP001396334">
    <property type="component" value="Unassembled WGS sequence"/>
</dbReference>
<keyword evidence="1" id="KW-1133">Transmembrane helix</keyword>
<keyword evidence="1" id="KW-0812">Transmembrane</keyword>
<evidence type="ECO:0000256" key="1">
    <source>
        <dbReference type="SAM" id="Phobius"/>
    </source>
</evidence>
<reference evidence="3 4" key="1">
    <citation type="journal article" date="2024" name="G3 (Bethesda)">
        <title>Genome assembly of Hibiscus sabdariffa L. provides insights into metabolisms of medicinal natural products.</title>
        <authorList>
            <person name="Kim T."/>
        </authorList>
    </citation>
    <scope>NUCLEOTIDE SEQUENCE [LARGE SCALE GENOMIC DNA]</scope>
    <source>
        <strain evidence="3">TK-2024</strain>
        <tissue evidence="3">Old leaves</tissue>
    </source>
</reference>
<sequence length="183" mass="20189">MSNTMMQKFWDSALALEPPGDYDTQSDMSAVNASDGAETGKLSPHHSIAPWNSFSFKFEDRKGYLQRFCCGTENLNELLSAVMQRNASSDDHRRPHLLYRDDEGDKVLLTNDADLIFAVNNVKLQGKKLLRLHLAFSESNQKLQSEASAIGNRTVALIPLHLGLLAGAVVLTSIGVLVCLKRS</sequence>
<dbReference type="InterPro" id="IPR000270">
    <property type="entry name" value="PB1_dom"/>
</dbReference>
<proteinExistence type="predicted"/>